<dbReference type="GO" id="GO:0031564">
    <property type="term" value="P:transcription antitermination"/>
    <property type="evidence" value="ECO:0007669"/>
    <property type="project" value="UniProtKB-KW"/>
</dbReference>
<gene>
    <name evidence="6 8" type="primary">nusB</name>
    <name evidence="8" type="ORF">KC622_03245</name>
</gene>
<evidence type="ECO:0000256" key="6">
    <source>
        <dbReference type="HAMAP-Rule" id="MF_00073"/>
    </source>
</evidence>
<comment type="caution">
    <text evidence="8">The sequence shown here is derived from an EMBL/GenBank/DDBJ whole genome shotgun (WGS) entry which is preliminary data.</text>
</comment>
<protein>
    <recommendedName>
        <fullName evidence="6">Transcription antitermination protein NusB</fullName>
    </recommendedName>
    <alternativeName>
        <fullName evidence="6">Antitermination factor NusB</fullName>
    </alternativeName>
</protein>
<accession>A0A955KWN5</accession>
<name>A0A955KWN5_9BACT</name>
<dbReference type="AlphaFoldDB" id="A0A955KWN5"/>
<proteinExistence type="inferred from homology"/>
<evidence type="ECO:0000256" key="1">
    <source>
        <dbReference type="ARBA" id="ARBA00005952"/>
    </source>
</evidence>
<evidence type="ECO:0000313" key="8">
    <source>
        <dbReference type="EMBL" id="MCA9375320.1"/>
    </source>
</evidence>
<dbReference type="HAMAP" id="MF_00073">
    <property type="entry name" value="NusB"/>
    <property type="match status" value="1"/>
</dbReference>
<comment type="function">
    <text evidence="6">Involved in transcription antitermination. Required for transcription of ribosomal RNA (rRNA) genes. Binds specifically to the boxA antiterminator sequence of the ribosomal RNA (rrn) operons.</text>
</comment>
<dbReference type="Proteomes" id="UP000748332">
    <property type="component" value="Unassembled WGS sequence"/>
</dbReference>
<dbReference type="Gene3D" id="1.10.940.10">
    <property type="entry name" value="NusB-like"/>
    <property type="match status" value="1"/>
</dbReference>
<dbReference type="InterPro" id="IPR035926">
    <property type="entry name" value="NusB-like_sf"/>
</dbReference>
<organism evidence="8 9">
    <name type="scientific">Candidatus Dojkabacteria bacterium</name>
    <dbReference type="NCBI Taxonomy" id="2099670"/>
    <lineage>
        <taxon>Bacteria</taxon>
        <taxon>Candidatus Dojkabacteria</taxon>
    </lineage>
</organism>
<evidence type="ECO:0000256" key="4">
    <source>
        <dbReference type="ARBA" id="ARBA00023015"/>
    </source>
</evidence>
<dbReference type="GO" id="GO:0005829">
    <property type="term" value="C:cytosol"/>
    <property type="evidence" value="ECO:0007669"/>
    <property type="project" value="TreeGrafter"/>
</dbReference>
<dbReference type="SUPFAM" id="SSF48013">
    <property type="entry name" value="NusB-like"/>
    <property type="match status" value="1"/>
</dbReference>
<reference evidence="8" key="2">
    <citation type="journal article" date="2021" name="Microbiome">
        <title>Successional dynamics and alternative stable states in a saline activated sludge microbial community over 9 years.</title>
        <authorList>
            <person name="Wang Y."/>
            <person name="Ye J."/>
            <person name="Ju F."/>
            <person name="Liu L."/>
            <person name="Boyd J.A."/>
            <person name="Deng Y."/>
            <person name="Parks D.H."/>
            <person name="Jiang X."/>
            <person name="Yin X."/>
            <person name="Woodcroft B.J."/>
            <person name="Tyson G.W."/>
            <person name="Hugenholtz P."/>
            <person name="Polz M.F."/>
            <person name="Zhang T."/>
        </authorList>
    </citation>
    <scope>NUCLEOTIDE SEQUENCE</scope>
    <source>
        <strain evidence="8">HKST-UBA16</strain>
    </source>
</reference>
<evidence type="ECO:0000256" key="5">
    <source>
        <dbReference type="ARBA" id="ARBA00023163"/>
    </source>
</evidence>
<dbReference type="PANTHER" id="PTHR11078:SF3">
    <property type="entry name" value="ANTITERMINATION NUSB DOMAIN-CONTAINING PROTEIN"/>
    <property type="match status" value="1"/>
</dbReference>
<keyword evidence="2 6" id="KW-0889">Transcription antitermination</keyword>
<evidence type="ECO:0000256" key="2">
    <source>
        <dbReference type="ARBA" id="ARBA00022814"/>
    </source>
</evidence>
<dbReference type="GO" id="GO:0006353">
    <property type="term" value="P:DNA-templated transcription termination"/>
    <property type="evidence" value="ECO:0007669"/>
    <property type="project" value="UniProtKB-UniRule"/>
</dbReference>
<comment type="similarity">
    <text evidence="1 6">Belongs to the NusB family.</text>
</comment>
<dbReference type="GO" id="GO:0003723">
    <property type="term" value="F:RNA binding"/>
    <property type="evidence" value="ECO:0007669"/>
    <property type="project" value="UniProtKB-UniRule"/>
</dbReference>
<keyword evidence="5 6" id="KW-0804">Transcription</keyword>
<dbReference type="PANTHER" id="PTHR11078">
    <property type="entry name" value="N UTILIZATION SUBSTANCE PROTEIN B-RELATED"/>
    <property type="match status" value="1"/>
</dbReference>
<dbReference type="Pfam" id="PF01029">
    <property type="entry name" value="NusB"/>
    <property type="match status" value="1"/>
</dbReference>
<feature type="domain" description="NusB/RsmB/TIM44" evidence="7">
    <location>
        <begin position="9"/>
        <end position="138"/>
    </location>
</feature>
<dbReference type="NCBIfam" id="TIGR01951">
    <property type="entry name" value="nusB"/>
    <property type="match status" value="1"/>
</dbReference>
<sequence length="148" mass="16788">MKNPEDPRHNARLIVLQTLFQESYRESENIDSQQFTDLDLVEIDEISVFDTDLATKLKEGVKKENVKINELIARFAPQWPINQIKKVDLQILRIAVFEGFIGGLTPPKVAIDEAIELAKEFGGETSDKFIGGVLGAIYEERKKKRSEA</sequence>
<dbReference type="InterPro" id="IPR006027">
    <property type="entry name" value="NusB_RsmB_TIM44"/>
</dbReference>
<evidence type="ECO:0000256" key="3">
    <source>
        <dbReference type="ARBA" id="ARBA00022884"/>
    </source>
</evidence>
<dbReference type="InterPro" id="IPR011605">
    <property type="entry name" value="NusB_fam"/>
</dbReference>
<reference evidence="8" key="1">
    <citation type="submission" date="2020-04" db="EMBL/GenBank/DDBJ databases">
        <authorList>
            <person name="Zhang T."/>
        </authorList>
    </citation>
    <scope>NUCLEOTIDE SEQUENCE</scope>
    <source>
        <strain evidence="8">HKST-UBA16</strain>
    </source>
</reference>
<evidence type="ECO:0000259" key="7">
    <source>
        <dbReference type="Pfam" id="PF01029"/>
    </source>
</evidence>
<keyword evidence="4 6" id="KW-0805">Transcription regulation</keyword>
<evidence type="ECO:0000313" key="9">
    <source>
        <dbReference type="Proteomes" id="UP000748332"/>
    </source>
</evidence>
<dbReference type="EMBL" id="JAGQLM010000145">
    <property type="protein sequence ID" value="MCA9375320.1"/>
    <property type="molecule type" value="Genomic_DNA"/>
</dbReference>
<keyword evidence="3 6" id="KW-0694">RNA-binding</keyword>